<comment type="catalytic activity">
    <reaction evidence="11">
        <text>8-oxo-GTP + H2O = 8-oxo-GMP + diphosphate + H(+)</text>
        <dbReference type="Rhea" id="RHEA:67616"/>
        <dbReference type="ChEBI" id="CHEBI:15377"/>
        <dbReference type="ChEBI" id="CHEBI:15378"/>
        <dbReference type="ChEBI" id="CHEBI:33019"/>
        <dbReference type="ChEBI" id="CHEBI:143553"/>
        <dbReference type="ChEBI" id="CHEBI:145694"/>
    </reaction>
</comment>
<evidence type="ECO:0000313" key="20">
    <source>
        <dbReference type="Proteomes" id="UP000446786"/>
    </source>
</evidence>
<dbReference type="AlphaFoldDB" id="A0A845AZH5"/>
<dbReference type="GO" id="GO:0044715">
    <property type="term" value="F:8-oxo-dGDP phosphatase activity"/>
    <property type="evidence" value="ECO:0007669"/>
    <property type="project" value="TreeGrafter"/>
</dbReference>
<evidence type="ECO:0000256" key="12">
    <source>
        <dbReference type="ARBA" id="ARBA00038905"/>
    </source>
</evidence>
<dbReference type="OrthoDB" id="9810648at2"/>
<keyword evidence="7 17" id="KW-0378">Hydrolase</keyword>
<organism evidence="19 20">
    <name type="scientific">Parerythrobacter jejuensis</name>
    <dbReference type="NCBI Taxonomy" id="795812"/>
    <lineage>
        <taxon>Bacteria</taxon>
        <taxon>Pseudomonadati</taxon>
        <taxon>Pseudomonadota</taxon>
        <taxon>Alphaproteobacteria</taxon>
        <taxon>Sphingomonadales</taxon>
        <taxon>Erythrobacteraceae</taxon>
        <taxon>Parerythrobacter</taxon>
    </lineage>
</organism>
<dbReference type="PROSITE" id="PS00893">
    <property type="entry name" value="NUDIX_BOX"/>
    <property type="match status" value="1"/>
</dbReference>
<protein>
    <recommendedName>
        <fullName evidence="13">8-oxo-dGTP diphosphatase</fullName>
        <ecNumber evidence="12">3.6.1.55</ecNumber>
    </recommendedName>
    <alternativeName>
        <fullName evidence="16">7,8-dihydro-8-oxoguanine-triphosphatase</fullName>
    </alternativeName>
    <alternativeName>
        <fullName evidence="15">Mutator protein MutT</fullName>
    </alternativeName>
    <alternativeName>
        <fullName evidence="14">dGTP pyrophosphohydrolase</fullName>
    </alternativeName>
</protein>
<comment type="caution">
    <text evidence="19">The sequence shown here is derived from an EMBL/GenBank/DDBJ whole genome shotgun (WGS) entry which is preliminary data.</text>
</comment>
<keyword evidence="4" id="KW-0235">DNA replication</keyword>
<evidence type="ECO:0000256" key="5">
    <source>
        <dbReference type="ARBA" id="ARBA00022723"/>
    </source>
</evidence>
<keyword evidence="8" id="KW-0460">Magnesium</keyword>
<evidence type="ECO:0000256" key="6">
    <source>
        <dbReference type="ARBA" id="ARBA00022763"/>
    </source>
</evidence>
<evidence type="ECO:0000256" key="1">
    <source>
        <dbReference type="ARBA" id="ARBA00001946"/>
    </source>
</evidence>
<evidence type="ECO:0000256" key="8">
    <source>
        <dbReference type="ARBA" id="ARBA00022842"/>
    </source>
</evidence>
<dbReference type="InterPro" id="IPR015797">
    <property type="entry name" value="NUDIX_hydrolase-like_dom_sf"/>
</dbReference>
<dbReference type="InterPro" id="IPR020476">
    <property type="entry name" value="Nudix_hydrolase"/>
</dbReference>
<proteinExistence type="inferred from homology"/>
<evidence type="ECO:0000313" key="19">
    <source>
        <dbReference type="EMBL" id="MXP32148.1"/>
    </source>
</evidence>
<accession>A0A845AZH5</accession>
<keyword evidence="6" id="KW-0227">DNA damage</keyword>
<dbReference type="CDD" id="cd03425">
    <property type="entry name" value="NUDIX_MutT_NudA_like"/>
    <property type="match status" value="1"/>
</dbReference>
<evidence type="ECO:0000256" key="4">
    <source>
        <dbReference type="ARBA" id="ARBA00022705"/>
    </source>
</evidence>
<dbReference type="Pfam" id="PF00293">
    <property type="entry name" value="NUDIX"/>
    <property type="match status" value="1"/>
</dbReference>
<sequence length="136" mass="14802">MEKNLTPTLVVAAALADGQGRWLMHRRPEGKDHAGLWEFPGGKVESGETPEKAVVREIEEEAGLLLDRDCIGEAGFATSGGDRPIVILLYTATKWTGEIEAREGGLFGWFSLEQISGLSKPPLDIELARQLSEKEG</sequence>
<comment type="cofactor">
    <cofactor evidence="1">
        <name>Mg(2+)</name>
        <dbReference type="ChEBI" id="CHEBI:18420"/>
    </cofactor>
</comment>
<dbReference type="PRINTS" id="PR00502">
    <property type="entry name" value="NUDIXFAMILY"/>
</dbReference>
<keyword evidence="9" id="KW-0234">DNA repair</keyword>
<evidence type="ECO:0000256" key="15">
    <source>
        <dbReference type="ARBA" id="ARBA00041979"/>
    </source>
</evidence>
<dbReference type="EC" id="3.6.1.55" evidence="12"/>
<evidence type="ECO:0000259" key="18">
    <source>
        <dbReference type="PROSITE" id="PS51462"/>
    </source>
</evidence>
<keyword evidence="20" id="KW-1185">Reference proteome</keyword>
<feature type="domain" description="Nudix hydrolase" evidence="18">
    <location>
        <begin position="6"/>
        <end position="133"/>
    </location>
</feature>
<evidence type="ECO:0000256" key="16">
    <source>
        <dbReference type="ARBA" id="ARBA00042798"/>
    </source>
</evidence>
<dbReference type="PANTHER" id="PTHR47707:SF1">
    <property type="entry name" value="NUDIX HYDROLASE FAMILY PROTEIN"/>
    <property type="match status" value="1"/>
</dbReference>
<dbReference type="PROSITE" id="PS51462">
    <property type="entry name" value="NUDIX"/>
    <property type="match status" value="1"/>
</dbReference>
<keyword evidence="3" id="KW-0515">Mutator protein</keyword>
<dbReference type="GO" id="GO:0035539">
    <property type="term" value="F:8-oxo-7,8-dihydrodeoxyguanosine triphosphate pyrophosphatase activity"/>
    <property type="evidence" value="ECO:0007669"/>
    <property type="project" value="UniProtKB-EC"/>
</dbReference>
<evidence type="ECO:0000256" key="2">
    <source>
        <dbReference type="ARBA" id="ARBA00005582"/>
    </source>
</evidence>
<dbReference type="Gene3D" id="3.90.79.10">
    <property type="entry name" value="Nucleoside Triphosphate Pyrophosphohydrolase"/>
    <property type="match status" value="1"/>
</dbReference>
<dbReference type="InterPro" id="IPR000086">
    <property type="entry name" value="NUDIX_hydrolase_dom"/>
</dbReference>
<dbReference type="GO" id="GO:0044716">
    <property type="term" value="F:8-oxo-GDP phosphatase activity"/>
    <property type="evidence" value="ECO:0007669"/>
    <property type="project" value="TreeGrafter"/>
</dbReference>
<dbReference type="Proteomes" id="UP000446786">
    <property type="component" value="Unassembled WGS sequence"/>
</dbReference>
<name>A0A845AZH5_9SPHN</name>
<dbReference type="EMBL" id="WTYE01000001">
    <property type="protein sequence ID" value="MXP32148.1"/>
    <property type="molecule type" value="Genomic_DNA"/>
</dbReference>
<evidence type="ECO:0000256" key="9">
    <source>
        <dbReference type="ARBA" id="ARBA00023204"/>
    </source>
</evidence>
<dbReference type="RefSeq" id="WP_160779515.1">
    <property type="nucleotide sequence ID" value="NZ_BAAAZF010000001.1"/>
</dbReference>
<dbReference type="InterPro" id="IPR047127">
    <property type="entry name" value="MutT-like"/>
</dbReference>
<keyword evidence="5" id="KW-0479">Metal-binding</keyword>
<evidence type="ECO:0000256" key="7">
    <source>
        <dbReference type="ARBA" id="ARBA00022801"/>
    </source>
</evidence>
<dbReference type="GO" id="GO:0006281">
    <property type="term" value="P:DNA repair"/>
    <property type="evidence" value="ECO:0007669"/>
    <property type="project" value="UniProtKB-KW"/>
</dbReference>
<evidence type="ECO:0000256" key="17">
    <source>
        <dbReference type="RuleBase" id="RU003476"/>
    </source>
</evidence>
<dbReference type="SUPFAM" id="SSF55811">
    <property type="entry name" value="Nudix"/>
    <property type="match status" value="1"/>
</dbReference>
<comment type="catalytic activity">
    <reaction evidence="10">
        <text>8-oxo-dGTP + H2O = 8-oxo-dGMP + diphosphate + H(+)</text>
        <dbReference type="Rhea" id="RHEA:31575"/>
        <dbReference type="ChEBI" id="CHEBI:15377"/>
        <dbReference type="ChEBI" id="CHEBI:15378"/>
        <dbReference type="ChEBI" id="CHEBI:33019"/>
        <dbReference type="ChEBI" id="CHEBI:63224"/>
        <dbReference type="ChEBI" id="CHEBI:77896"/>
        <dbReference type="EC" id="3.6.1.55"/>
    </reaction>
</comment>
<comment type="similarity">
    <text evidence="2 17">Belongs to the Nudix hydrolase family.</text>
</comment>
<reference evidence="19 20" key="1">
    <citation type="submission" date="2019-12" db="EMBL/GenBank/DDBJ databases">
        <title>Genomic-based taxomic classification of the family Erythrobacteraceae.</title>
        <authorList>
            <person name="Xu L."/>
        </authorList>
    </citation>
    <scope>NUCLEOTIDE SEQUENCE [LARGE SCALE GENOMIC DNA]</scope>
    <source>
        <strain evidence="19 20">JCM 16677</strain>
    </source>
</reference>
<gene>
    <name evidence="19" type="ORF">GRI94_09975</name>
</gene>
<dbReference type="InterPro" id="IPR020084">
    <property type="entry name" value="NUDIX_hydrolase_CS"/>
</dbReference>
<dbReference type="PANTHER" id="PTHR47707">
    <property type="entry name" value="8-OXO-DGTP DIPHOSPHATASE"/>
    <property type="match status" value="1"/>
</dbReference>
<dbReference type="GO" id="GO:0046872">
    <property type="term" value="F:metal ion binding"/>
    <property type="evidence" value="ECO:0007669"/>
    <property type="project" value="UniProtKB-KW"/>
</dbReference>
<evidence type="ECO:0000256" key="3">
    <source>
        <dbReference type="ARBA" id="ARBA00022457"/>
    </source>
</evidence>
<evidence type="ECO:0000256" key="10">
    <source>
        <dbReference type="ARBA" id="ARBA00035861"/>
    </source>
</evidence>
<dbReference type="GO" id="GO:0008413">
    <property type="term" value="F:8-oxo-7,8-dihydroguanosine triphosphate pyrophosphatase activity"/>
    <property type="evidence" value="ECO:0007669"/>
    <property type="project" value="TreeGrafter"/>
</dbReference>
<evidence type="ECO:0000256" key="13">
    <source>
        <dbReference type="ARBA" id="ARBA00040794"/>
    </source>
</evidence>
<evidence type="ECO:0000256" key="11">
    <source>
        <dbReference type="ARBA" id="ARBA00036904"/>
    </source>
</evidence>
<evidence type="ECO:0000256" key="14">
    <source>
        <dbReference type="ARBA" id="ARBA00041592"/>
    </source>
</evidence>
<dbReference type="GO" id="GO:0006260">
    <property type="term" value="P:DNA replication"/>
    <property type="evidence" value="ECO:0007669"/>
    <property type="project" value="UniProtKB-KW"/>
</dbReference>